<feature type="binding site" evidence="16">
    <location>
        <position position="110"/>
    </location>
    <ligand>
        <name>FAD</name>
        <dbReference type="ChEBI" id="CHEBI:57692"/>
    </ligand>
</feature>
<evidence type="ECO:0000256" key="13">
    <source>
        <dbReference type="ARBA" id="ARBA00023004"/>
    </source>
</evidence>
<evidence type="ECO:0000256" key="8">
    <source>
        <dbReference type="ARBA" id="ARBA00022617"/>
    </source>
</evidence>
<feature type="binding site" evidence="16">
    <location>
        <position position="108"/>
    </location>
    <ligand>
        <name>FAD</name>
        <dbReference type="ChEBI" id="CHEBI:57692"/>
    </ligand>
</feature>
<feature type="binding site" evidence="16">
    <location>
        <position position="141"/>
    </location>
    <ligand>
        <name>FAD</name>
        <dbReference type="ChEBI" id="CHEBI:57692"/>
    </ligand>
</feature>
<evidence type="ECO:0000256" key="18">
    <source>
        <dbReference type="SAM" id="Phobius"/>
    </source>
</evidence>
<dbReference type="Pfam" id="PF00970">
    <property type="entry name" value="FAD_binding_6"/>
    <property type="match status" value="2"/>
</dbReference>
<dbReference type="EC" id="1.6.2.2" evidence="17"/>
<name>H9B9V3_EIMTE</name>
<evidence type="ECO:0000256" key="14">
    <source>
        <dbReference type="ARBA" id="ARBA00023027"/>
    </source>
</evidence>
<reference evidence="20" key="1">
    <citation type="journal article" date="2012" name="BMC Genomics">
        <title>Characterisation of full-length cDNA sequences provides insights into the Eimeria tenella transcriptome.</title>
        <authorList>
            <person name="Amiruddin N."/>
            <person name="Lee X.W."/>
            <person name="Blake D.P."/>
            <person name="Suzuki Y."/>
            <person name="Tay Y.L."/>
            <person name="Lim L.S."/>
            <person name="Tomley F.M."/>
            <person name="Watanabe J."/>
            <person name="Sugimoto C."/>
            <person name="Wan K.L."/>
        </authorList>
    </citation>
    <scope>NUCLEOTIDE SEQUENCE</scope>
    <source>
        <strain evidence="20">Houghton</strain>
    </source>
</reference>
<dbReference type="Gene3D" id="3.40.50.80">
    <property type="entry name" value="Nucleotide-binding domain of ferredoxin-NADP reductase (FNR) module"/>
    <property type="match status" value="1"/>
</dbReference>
<dbReference type="InterPro" id="IPR008333">
    <property type="entry name" value="Cbr1-like_FAD-bd_dom"/>
</dbReference>
<comment type="similarity">
    <text evidence="17">Belongs to the flavoprotein pyridine nucleotide cytochrome reductase family.</text>
</comment>
<dbReference type="Gene3D" id="2.40.30.10">
    <property type="entry name" value="Translation factors"/>
    <property type="match status" value="1"/>
</dbReference>
<evidence type="ECO:0000256" key="12">
    <source>
        <dbReference type="ARBA" id="ARBA00023002"/>
    </source>
</evidence>
<dbReference type="InterPro" id="IPR001834">
    <property type="entry name" value="CBR-like"/>
</dbReference>
<dbReference type="GO" id="GO:0046872">
    <property type="term" value="F:metal ion binding"/>
    <property type="evidence" value="ECO:0007669"/>
    <property type="project" value="UniProtKB-KW"/>
</dbReference>
<feature type="domain" description="FAD-binding FR-type" evidence="19">
    <location>
        <begin position="39"/>
        <end position="167"/>
    </location>
</feature>
<evidence type="ECO:0000256" key="10">
    <source>
        <dbReference type="ARBA" id="ARBA00022723"/>
    </source>
</evidence>
<keyword evidence="13" id="KW-0408">Iron</keyword>
<dbReference type="InterPro" id="IPR001709">
    <property type="entry name" value="Flavoprot_Pyr_Nucl_cyt_Rdtase"/>
</dbReference>
<dbReference type="PANTHER" id="PTHR19370:SF185">
    <property type="entry name" value="NADH-CYTOCHROME B5 REDUCTASE"/>
    <property type="match status" value="1"/>
</dbReference>
<evidence type="ECO:0000256" key="15">
    <source>
        <dbReference type="ARBA" id="ARBA00023063"/>
    </source>
</evidence>
<sequence>MHEMLLDWRVAVAVGVIAVAVAAALRRRRAPPLQPFLDKTRKCVTLVDKSFVSHDTIRFVFAIDHPQRPLGLPVGQHLKLFAPNAQGQVPGHWNGRPDPEAGEAEISRKYTPVSAAAAKGFLELLVKIYKPHKPAFVDGGKMSRFLHGLRLGDKVHVQGPYGRLTYLGCGKFVVNGQQQQKQKVGLLAGGSGITPVFQVVQQVLQNNNDPTRLFLLYANKTQEDILLRDELEELENQYPDRLSVWYTVDTPPAAWRYSVGFITKEMLQQKLPAAAADTIVLCCGPKPMLEKACIPNLLQLGFDSKDIFCF</sequence>
<dbReference type="InterPro" id="IPR039261">
    <property type="entry name" value="FNR_nucleotide-bd"/>
</dbReference>
<evidence type="ECO:0000259" key="19">
    <source>
        <dbReference type="PROSITE" id="PS51384"/>
    </source>
</evidence>
<dbReference type="AlphaFoldDB" id="H9B9V3"/>
<evidence type="ECO:0000256" key="9">
    <source>
        <dbReference type="ARBA" id="ARBA00022630"/>
    </source>
</evidence>
<comment type="cofactor">
    <cofactor evidence="2">
        <name>heme</name>
        <dbReference type="ChEBI" id="CHEBI:30413"/>
    </cofactor>
</comment>
<dbReference type="PRINTS" id="PR00406">
    <property type="entry name" value="CYTB5RDTASE"/>
</dbReference>
<comment type="catalytic activity">
    <reaction evidence="17">
        <text>2 Fe(III)-[cytochrome b5] + NADH = 2 Fe(II)-[cytochrome b5] + NAD(+) + H(+)</text>
        <dbReference type="Rhea" id="RHEA:46680"/>
        <dbReference type="Rhea" id="RHEA-COMP:10438"/>
        <dbReference type="Rhea" id="RHEA-COMP:10439"/>
        <dbReference type="ChEBI" id="CHEBI:15378"/>
        <dbReference type="ChEBI" id="CHEBI:29033"/>
        <dbReference type="ChEBI" id="CHEBI:29034"/>
        <dbReference type="ChEBI" id="CHEBI:57540"/>
        <dbReference type="ChEBI" id="CHEBI:57945"/>
        <dbReference type="EC" id="1.6.2.2"/>
    </reaction>
</comment>
<keyword evidence="9 16" id="KW-0285">Flavoprotein</keyword>
<dbReference type="CDD" id="cd06183">
    <property type="entry name" value="cyt_b5_reduct_like"/>
    <property type="match status" value="1"/>
</dbReference>
<dbReference type="GO" id="GO:0090524">
    <property type="term" value="F:cytochrome-b5 reductase activity, acting on NADH"/>
    <property type="evidence" value="ECO:0007669"/>
    <property type="project" value="UniProtKB-EC"/>
</dbReference>
<dbReference type="GO" id="GO:0042128">
    <property type="term" value="P:nitrate assimilation"/>
    <property type="evidence" value="ECO:0007669"/>
    <property type="project" value="UniProtKB-KW"/>
</dbReference>
<keyword evidence="8" id="KW-0349">Heme</keyword>
<evidence type="ECO:0000256" key="1">
    <source>
        <dbReference type="ARBA" id="ARBA00001924"/>
    </source>
</evidence>
<feature type="binding site" evidence="16">
    <location>
        <position position="142"/>
    </location>
    <ligand>
        <name>FAD</name>
        <dbReference type="ChEBI" id="CHEBI:57692"/>
    </ligand>
</feature>
<comment type="function">
    <text evidence="4">Nitrate reductase is a key enzyme involved in the first step of nitrate assimilation in plants, fungi and bacteria.</text>
</comment>
<dbReference type="SUPFAM" id="SSF52343">
    <property type="entry name" value="Ferredoxin reductase-like, C-terminal NADP-linked domain"/>
    <property type="match status" value="1"/>
</dbReference>
<comment type="similarity">
    <text evidence="5">Belongs to the nitrate reductase family.</text>
</comment>
<feature type="binding site" evidence="16">
    <location>
        <position position="143"/>
    </location>
    <ligand>
        <name>FAD</name>
        <dbReference type="ChEBI" id="CHEBI:57692"/>
    </ligand>
</feature>
<comment type="subunit">
    <text evidence="6">Homodimer.</text>
</comment>
<evidence type="ECO:0000256" key="3">
    <source>
        <dbReference type="ARBA" id="ARBA00001974"/>
    </source>
</evidence>
<keyword evidence="11 16" id="KW-0274">FAD</keyword>
<dbReference type="VEuPathDB" id="ToxoDB:ETH2_0931800"/>
<dbReference type="PROSITE" id="PS51384">
    <property type="entry name" value="FAD_FR"/>
    <property type="match status" value="1"/>
</dbReference>
<dbReference type="EMBL" id="JN987540">
    <property type="protein sequence ID" value="AET50763.1"/>
    <property type="molecule type" value="mRNA"/>
</dbReference>
<evidence type="ECO:0000256" key="5">
    <source>
        <dbReference type="ARBA" id="ARBA00006253"/>
    </source>
</evidence>
<keyword evidence="7" id="KW-0500">Molybdenum</keyword>
<comment type="cofactor">
    <cofactor evidence="3 16 17">
        <name>FAD</name>
        <dbReference type="ChEBI" id="CHEBI:57692"/>
    </cofactor>
</comment>
<dbReference type="SUPFAM" id="SSF63380">
    <property type="entry name" value="Riboflavin synthase domain-like"/>
    <property type="match status" value="1"/>
</dbReference>
<keyword evidence="18" id="KW-0812">Transmembrane</keyword>
<evidence type="ECO:0000256" key="2">
    <source>
        <dbReference type="ARBA" id="ARBA00001971"/>
    </source>
</evidence>
<evidence type="ECO:0000256" key="7">
    <source>
        <dbReference type="ARBA" id="ARBA00022505"/>
    </source>
</evidence>
<accession>H9B9V3</accession>
<evidence type="ECO:0000313" key="20">
    <source>
        <dbReference type="EMBL" id="AET50763.1"/>
    </source>
</evidence>
<evidence type="ECO:0000256" key="11">
    <source>
        <dbReference type="ARBA" id="ARBA00022827"/>
    </source>
</evidence>
<keyword evidence="15" id="KW-0534">Nitrate assimilation</keyword>
<dbReference type="InterPro" id="IPR017927">
    <property type="entry name" value="FAD-bd_FR_type"/>
</dbReference>
<dbReference type="PANTHER" id="PTHR19370">
    <property type="entry name" value="NADH-CYTOCHROME B5 REDUCTASE"/>
    <property type="match status" value="1"/>
</dbReference>
<dbReference type="FunFam" id="3.40.50.80:FF:000025">
    <property type="entry name" value="Nitrate reductase [NADH]"/>
    <property type="match status" value="1"/>
</dbReference>
<evidence type="ECO:0000256" key="6">
    <source>
        <dbReference type="ARBA" id="ARBA00011738"/>
    </source>
</evidence>
<evidence type="ECO:0000256" key="16">
    <source>
        <dbReference type="PIRSR" id="PIRSR601834-1"/>
    </source>
</evidence>
<feature type="binding site" evidence="16">
    <location>
        <position position="127"/>
    </location>
    <ligand>
        <name>FAD</name>
        <dbReference type="ChEBI" id="CHEBI:57692"/>
    </ligand>
</feature>
<dbReference type="Pfam" id="PF00175">
    <property type="entry name" value="NAD_binding_1"/>
    <property type="match status" value="1"/>
</dbReference>
<feature type="binding site" evidence="16">
    <location>
        <position position="194"/>
    </location>
    <ligand>
        <name>FAD</name>
        <dbReference type="ChEBI" id="CHEBI:57692"/>
    </ligand>
</feature>
<feature type="binding site" evidence="16">
    <location>
        <position position="125"/>
    </location>
    <ligand>
        <name>FAD</name>
        <dbReference type="ChEBI" id="CHEBI:57692"/>
    </ligand>
</feature>
<dbReference type="PRINTS" id="PR00371">
    <property type="entry name" value="FPNCR"/>
</dbReference>
<keyword evidence="18" id="KW-0472">Membrane</keyword>
<keyword evidence="18" id="KW-1133">Transmembrane helix</keyword>
<protein>
    <recommendedName>
        <fullName evidence="17">NADH-cytochrome b5 reductase</fullName>
        <ecNumber evidence="17">1.6.2.2</ecNumber>
    </recommendedName>
</protein>
<comment type="cofactor">
    <cofactor evidence="1">
        <name>Mo-molybdopterin</name>
        <dbReference type="ChEBI" id="CHEBI:71302"/>
    </cofactor>
</comment>
<dbReference type="InterPro" id="IPR001433">
    <property type="entry name" value="OxRdtase_FAD/NAD-bd"/>
</dbReference>
<evidence type="ECO:0000256" key="4">
    <source>
        <dbReference type="ARBA" id="ARBA00003838"/>
    </source>
</evidence>
<dbReference type="InterPro" id="IPR017938">
    <property type="entry name" value="Riboflavin_synthase-like_b-brl"/>
</dbReference>
<proteinExistence type="evidence at transcript level"/>
<keyword evidence="10" id="KW-0479">Metal-binding</keyword>
<organism evidence="20">
    <name type="scientific">Eimeria tenella</name>
    <name type="common">Coccidian parasite</name>
    <dbReference type="NCBI Taxonomy" id="5802"/>
    <lineage>
        <taxon>Eukaryota</taxon>
        <taxon>Sar</taxon>
        <taxon>Alveolata</taxon>
        <taxon>Apicomplexa</taxon>
        <taxon>Conoidasida</taxon>
        <taxon>Coccidia</taxon>
        <taxon>Eucoccidiorida</taxon>
        <taxon>Eimeriorina</taxon>
        <taxon>Eimeriidae</taxon>
        <taxon>Eimeria</taxon>
    </lineage>
</organism>
<feature type="transmembrane region" description="Helical" evidence="18">
    <location>
        <begin position="6"/>
        <end position="25"/>
    </location>
</feature>
<evidence type="ECO:0000256" key="17">
    <source>
        <dbReference type="RuleBase" id="RU361226"/>
    </source>
</evidence>
<keyword evidence="12 17" id="KW-0560">Oxidoreductase</keyword>
<dbReference type="GO" id="GO:0071949">
    <property type="term" value="F:FAD binding"/>
    <property type="evidence" value="ECO:0007669"/>
    <property type="project" value="TreeGrafter"/>
</dbReference>
<keyword evidence="14 17" id="KW-0520">NAD</keyword>